<accession>A0ABN8P026</accession>
<evidence type="ECO:0000313" key="1">
    <source>
        <dbReference type="EMBL" id="CAH3127146.1"/>
    </source>
</evidence>
<dbReference type="EMBL" id="CALNXK010000043">
    <property type="protein sequence ID" value="CAH3127146.1"/>
    <property type="molecule type" value="Genomic_DNA"/>
</dbReference>
<reference evidence="1 2" key="1">
    <citation type="submission" date="2022-05" db="EMBL/GenBank/DDBJ databases">
        <authorList>
            <consortium name="Genoscope - CEA"/>
            <person name="William W."/>
        </authorList>
    </citation>
    <scope>NUCLEOTIDE SEQUENCE [LARGE SCALE GENOMIC DNA]</scope>
</reference>
<sequence>MNKRTIPILPIELESSQTPNQEICVRVPSHMTAVESTTKLPELMFRSVLENSSHASRTPRTSSIFGSATSVEELKEDSVLVYILERALHLHEFINCLTTKCRNKTMDLIDLLWQRNVPAANLFEQESMLNSIELSLNTQHRDNMTRNLSGYDLKVDPIKKTETASSEQRPDSYKNT</sequence>
<proteinExistence type="predicted"/>
<organism evidence="1 2">
    <name type="scientific">Porites lobata</name>
    <dbReference type="NCBI Taxonomy" id="104759"/>
    <lineage>
        <taxon>Eukaryota</taxon>
        <taxon>Metazoa</taxon>
        <taxon>Cnidaria</taxon>
        <taxon>Anthozoa</taxon>
        <taxon>Hexacorallia</taxon>
        <taxon>Scleractinia</taxon>
        <taxon>Fungiina</taxon>
        <taxon>Poritidae</taxon>
        <taxon>Porites</taxon>
    </lineage>
</organism>
<dbReference type="Proteomes" id="UP001159405">
    <property type="component" value="Unassembled WGS sequence"/>
</dbReference>
<comment type="caution">
    <text evidence="1">The sequence shown here is derived from an EMBL/GenBank/DDBJ whole genome shotgun (WGS) entry which is preliminary data.</text>
</comment>
<name>A0ABN8P026_9CNID</name>
<keyword evidence="2" id="KW-1185">Reference proteome</keyword>
<protein>
    <submittedName>
        <fullName evidence="1">Uncharacterized protein</fullName>
    </submittedName>
</protein>
<gene>
    <name evidence="1" type="ORF">PLOB_00032811</name>
</gene>
<evidence type="ECO:0000313" key="2">
    <source>
        <dbReference type="Proteomes" id="UP001159405"/>
    </source>
</evidence>